<proteinExistence type="predicted"/>
<reference evidence="1" key="1">
    <citation type="submission" date="2021-06" db="EMBL/GenBank/DDBJ databases">
        <authorList>
            <consortium name="Wellcome Sanger Institute Data Sharing"/>
        </authorList>
    </citation>
    <scope>NUCLEOTIDE SEQUENCE [LARGE SCALE GENOMIC DNA]</scope>
</reference>
<name>A0A8C4XFS9_ERPCA</name>
<dbReference type="Proteomes" id="UP000694620">
    <property type="component" value="Chromosome 12"/>
</dbReference>
<reference evidence="1" key="3">
    <citation type="submission" date="2025-09" db="UniProtKB">
        <authorList>
            <consortium name="Ensembl"/>
        </authorList>
    </citation>
    <scope>IDENTIFICATION</scope>
</reference>
<dbReference type="GO" id="GO:0007127">
    <property type="term" value="P:meiosis I"/>
    <property type="evidence" value="ECO:0007669"/>
    <property type="project" value="TreeGrafter"/>
</dbReference>
<accession>A0A8C4XFS9</accession>
<organism evidence="1 2">
    <name type="scientific">Erpetoichthys calabaricus</name>
    <name type="common">Rope fish</name>
    <name type="synonym">Calamoichthys calabaricus</name>
    <dbReference type="NCBI Taxonomy" id="27687"/>
    <lineage>
        <taxon>Eukaryota</taxon>
        <taxon>Metazoa</taxon>
        <taxon>Chordata</taxon>
        <taxon>Craniata</taxon>
        <taxon>Vertebrata</taxon>
        <taxon>Euteleostomi</taxon>
        <taxon>Actinopterygii</taxon>
        <taxon>Polypteriformes</taxon>
        <taxon>Polypteridae</taxon>
        <taxon>Erpetoichthys</taxon>
    </lineage>
</organism>
<dbReference type="PANTHER" id="PTHR12044">
    <property type="entry name" value="BCL2 INTERACTING MEDIATOR OF CELL DEATH"/>
    <property type="match status" value="1"/>
</dbReference>
<dbReference type="AlphaFoldDB" id="A0A8C4XFS9"/>
<reference evidence="1" key="2">
    <citation type="submission" date="2025-08" db="UniProtKB">
        <authorList>
            <consortium name="Ensembl"/>
        </authorList>
    </citation>
    <scope>IDENTIFICATION</scope>
</reference>
<protein>
    <submittedName>
        <fullName evidence="1">Uncharacterized protein</fullName>
    </submittedName>
</protein>
<dbReference type="Ensembl" id="ENSECRT00000029416.1">
    <property type="protein sequence ID" value="ENSECRP00000028805.1"/>
    <property type="gene ID" value="ENSECRG00000019509.1"/>
</dbReference>
<dbReference type="GeneTree" id="ENSGT00390000002077"/>
<dbReference type="PANTHER" id="PTHR12044:SF14">
    <property type="entry name" value="MEIOTIC DOUBLE-STRANDED BREAK FORMATION PROTEIN 1"/>
    <property type="match status" value="1"/>
</dbReference>
<evidence type="ECO:0000313" key="1">
    <source>
        <dbReference type="Ensembl" id="ENSECRP00000028805.1"/>
    </source>
</evidence>
<dbReference type="InterPro" id="IPR052133">
    <property type="entry name" value="Immune_Signaling-Apoptosis_Reg"/>
</dbReference>
<keyword evidence="2" id="KW-1185">Reference proteome</keyword>
<sequence>MLLKRCIDLPIVKQEHQITLPSSSFCSSRKRLRGQEFLLMSIKAFHRACRLAVECTGDPSVQENAFTAPNCRTDDTLEKYTYFLLDTCDIMCIPIITKHCEGIVSPAVMQIFFSVLNSQYVLVPRMMDQLSTKLASSSFFRLTLQLKAKFCTGDRNVCLNESCSEFLWRLCMSLLSKMKVAVWFEDDLGQVQAILQRSIPYLNCYLSDCATLLCEDPGACSAGNGDLRSIQYSLLILLYLAHLNHDM</sequence>
<evidence type="ECO:0000313" key="2">
    <source>
        <dbReference type="Proteomes" id="UP000694620"/>
    </source>
</evidence>